<dbReference type="Pfam" id="PF02771">
    <property type="entry name" value="Acyl-CoA_dh_N"/>
    <property type="match status" value="1"/>
</dbReference>
<organism evidence="5 6">
    <name type="scientific">Sphingobium jiangsuense</name>
    <dbReference type="NCBI Taxonomy" id="870476"/>
    <lineage>
        <taxon>Bacteria</taxon>
        <taxon>Pseudomonadati</taxon>
        <taxon>Pseudomonadota</taxon>
        <taxon>Alphaproteobacteria</taxon>
        <taxon>Sphingomonadales</taxon>
        <taxon>Sphingomonadaceae</taxon>
        <taxon>Sphingobium</taxon>
    </lineage>
</organism>
<evidence type="ECO:0000256" key="1">
    <source>
        <dbReference type="ARBA" id="ARBA00023002"/>
    </source>
</evidence>
<dbReference type="RefSeq" id="WP_188073530.1">
    <property type="nucleotide sequence ID" value="NZ_BSPS01000011.1"/>
</dbReference>
<dbReference type="Proteomes" id="UP000571950">
    <property type="component" value="Unassembled WGS sequence"/>
</dbReference>
<dbReference type="SUPFAM" id="SSF47203">
    <property type="entry name" value="Acyl-CoA dehydrogenase C-terminal domain-like"/>
    <property type="match status" value="1"/>
</dbReference>
<evidence type="ECO:0000256" key="2">
    <source>
        <dbReference type="ARBA" id="ARBA00049661"/>
    </source>
</evidence>
<dbReference type="GO" id="GO:0050660">
    <property type="term" value="F:flavin adenine dinucleotide binding"/>
    <property type="evidence" value="ECO:0007669"/>
    <property type="project" value="InterPro"/>
</dbReference>
<dbReference type="GO" id="GO:0005737">
    <property type="term" value="C:cytoplasm"/>
    <property type="evidence" value="ECO:0007669"/>
    <property type="project" value="TreeGrafter"/>
</dbReference>
<gene>
    <name evidence="5" type="ORF">GGR43_003985</name>
</gene>
<dbReference type="InterPro" id="IPR013107">
    <property type="entry name" value="Acyl-CoA_DH_C"/>
</dbReference>
<dbReference type="InterPro" id="IPR036250">
    <property type="entry name" value="AcylCo_DH-like_C"/>
</dbReference>
<evidence type="ECO:0000259" key="4">
    <source>
        <dbReference type="Pfam" id="PF08028"/>
    </source>
</evidence>
<dbReference type="InterPro" id="IPR009100">
    <property type="entry name" value="AcylCoA_DH/oxidase_NM_dom_sf"/>
</dbReference>
<dbReference type="Pfam" id="PF08028">
    <property type="entry name" value="Acyl-CoA_dh_2"/>
    <property type="match status" value="1"/>
</dbReference>
<dbReference type="AlphaFoldDB" id="A0A7W6FRK6"/>
<dbReference type="PIRSF" id="PIRSF016578">
    <property type="entry name" value="HsaA"/>
    <property type="match status" value="1"/>
</dbReference>
<dbReference type="GO" id="GO:0033539">
    <property type="term" value="P:fatty acid beta-oxidation using acyl-CoA dehydrogenase"/>
    <property type="evidence" value="ECO:0007669"/>
    <property type="project" value="TreeGrafter"/>
</dbReference>
<proteinExistence type="inferred from homology"/>
<name>A0A7W6FRK6_9SPHN</name>
<keyword evidence="1" id="KW-0560">Oxidoreductase</keyword>
<dbReference type="EMBL" id="JACIDT010000021">
    <property type="protein sequence ID" value="MBB3928241.1"/>
    <property type="molecule type" value="Genomic_DNA"/>
</dbReference>
<dbReference type="InterPro" id="IPR037069">
    <property type="entry name" value="AcylCoA_DH/ox_N_sf"/>
</dbReference>
<dbReference type="Gene3D" id="2.40.110.10">
    <property type="entry name" value="Butyryl-CoA Dehydrogenase, subunit A, domain 2"/>
    <property type="match status" value="1"/>
</dbReference>
<feature type="domain" description="Acyl-CoA dehydrogenase C-terminal" evidence="4">
    <location>
        <begin position="247"/>
        <end position="383"/>
    </location>
</feature>
<accession>A0A7W6FRK6</accession>
<comment type="caution">
    <text evidence="5">The sequence shown here is derived from an EMBL/GenBank/DDBJ whole genome shotgun (WGS) entry which is preliminary data.</text>
</comment>
<keyword evidence="6" id="KW-1185">Reference proteome</keyword>
<dbReference type="SUPFAM" id="SSF56645">
    <property type="entry name" value="Acyl-CoA dehydrogenase NM domain-like"/>
    <property type="match status" value="1"/>
</dbReference>
<evidence type="ECO:0000313" key="5">
    <source>
        <dbReference type="EMBL" id="MBB3928241.1"/>
    </source>
</evidence>
<sequence length="403" mass="43209">MSNAARIVESDPVSGLFAAAEDFGRLAREQALRIETDRRVPQELIEQFREAGLYRVLQPRLFGGYEAGFEAFAGIVSRIARGDGSAGWVFSVCAVHQWLIGLFPEEAQADVWGNKRDAFAAGSYAPSGKAVAVDGGYRMTGAWGFASGCDTSDWLLLGSIFPSDKAGEPPFAGFFLVPASDYRIDPDSWQVAGLAGTGSRTVYLDDVFVPAHRVLSFAAGTSGVAPGVAVNSNPLYRIPFMACVPTCLVAPTLGMAEGAFDLYLEATGNRSTRGAVAGGNSRMIEFATIQMRVAEAAASIDAARTILMRDIAETQGIAASGQDISLDVRLRNRRTHAFAVRLLVQAVDALFYGSGGNALDLNRPLQRFWRDIHAAGVHISTNWDAVSTMYGQHVLGLEPKGQY</sequence>
<evidence type="ECO:0000313" key="6">
    <source>
        <dbReference type="Proteomes" id="UP000571950"/>
    </source>
</evidence>
<feature type="domain" description="Acyl-CoA dehydrogenase/oxidase N-terminal" evidence="3">
    <location>
        <begin position="29"/>
        <end position="112"/>
    </location>
</feature>
<dbReference type="InterPro" id="IPR046373">
    <property type="entry name" value="Acyl-CoA_Oxase/DH_mid-dom_sf"/>
</dbReference>
<protein>
    <submittedName>
        <fullName evidence="5">Alkylation response protein AidB-like acyl-CoA dehydrogenase</fullName>
    </submittedName>
</protein>
<dbReference type="GO" id="GO:0016712">
    <property type="term" value="F:oxidoreductase activity, acting on paired donors, with incorporation or reduction of molecular oxygen, reduced flavin or flavoprotein as one donor, and incorporation of one atom of oxygen"/>
    <property type="evidence" value="ECO:0007669"/>
    <property type="project" value="TreeGrafter"/>
</dbReference>
<dbReference type="Gene3D" id="1.10.540.10">
    <property type="entry name" value="Acyl-CoA dehydrogenase/oxidase, N-terminal domain"/>
    <property type="match status" value="1"/>
</dbReference>
<dbReference type="InterPro" id="IPR050741">
    <property type="entry name" value="Acyl-CoA_dehydrogenase"/>
</dbReference>
<dbReference type="InterPro" id="IPR013786">
    <property type="entry name" value="AcylCoA_DH/ox_N"/>
</dbReference>
<dbReference type="PANTHER" id="PTHR48083:SF19">
    <property type="entry name" value="FLAVIN-DEPENDENT MONOOXYGENASE, OXYGENASE SUBUNIT HSAA"/>
    <property type="match status" value="1"/>
</dbReference>
<dbReference type="GO" id="GO:0003995">
    <property type="term" value="F:acyl-CoA dehydrogenase activity"/>
    <property type="evidence" value="ECO:0007669"/>
    <property type="project" value="TreeGrafter"/>
</dbReference>
<dbReference type="Gene3D" id="1.20.140.10">
    <property type="entry name" value="Butyryl-CoA Dehydrogenase, subunit A, domain 3"/>
    <property type="match status" value="1"/>
</dbReference>
<evidence type="ECO:0000259" key="3">
    <source>
        <dbReference type="Pfam" id="PF02771"/>
    </source>
</evidence>
<reference evidence="5 6" key="1">
    <citation type="submission" date="2020-08" db="EMBL/GenBank/DDBJ databases">
        <title>Genomic Encyclopedia of Type Strains, Phase IV (KMG-IV): sequencing the most valuable type-strain genomes for metagenomic binning, comparative biology and taxonomic classification.</title>
        <authorList>
            <person name="Goeker M."/>
        </authorList>
    </citation>
    <scope>NUCLEOTIDE SEQUENCE [LARGE SCALE GENOMIC DNA]</scope>
    <source>
        <strain evidence="5 6">DSM 26189</strain>
    </source>
</reference>
<dbReference type="PANTHER" id="PTHR48083">
    <property type="entry name" value="MEDIUM-CHAIN SPECIFIC ACYL-COA DEHYDROGENASE, MITOCHONDRIAL-RELATED"/>
    <property type="match status" value="1"/>
</dbReference>
<comment type="similarity">
    <text evidence="2">Belongs to the HpaH/HsaA monooxygenase family.</text>
</comment>